<evidence type="ECO:0000313" key="4">
    <source>
        <dbReference type="EMBL" id="KAF4682187.1"/>
    </source>
</evidence>
<proteinExistence type="predicted"/>
<evidence type="ECO:0000256" key="2">
    <source>
        <dbReference type="SAM" id="MobiDB-lite"/>
    </source>
</evidence>
<gene>
    <name evidence="4" type="ORF">FOZ63_025240</name>
</gene>
<dbReference type="AlphaFoldDB" id="A0A7J6NFG8"/>
<reference evidence="4 5" key="1">
    <citation type="submission" date="2020-04" db="EMBL/GenBank/DDBJ databases">
        <title>Perkinsus olseni comparative genomics.</title>
        <authorList>
            <person name="Bogema D.R."/>
        </authorList>
    </citation>
    <scope>NUCLEOTIDE SEQUENCE [LARGE SCALE GENOMIC DNA]</scope>
    <source>
        <strain evidence="4 5">ATCC PRA-207</strain>
    </source>
</reference>
<keyword evidence="1" id="KW-0694">RNA-binding</keyword>
<dbReference type="Gene3D" id="3.30.70.330">
    <property type="match status" value="1"/>
</dbReference>
<feature type="non-terminal residue" evidence="4">
    <location>
        <position position="122"/>
    </location>
</feature>
<dbReference type="InterPro" id="IPR012677">
    <property type="entry name" value="Nucleotide-bd_a/b_plait_sf"/>
</dbReference>
<protein>
    <recommendedName>
        <fullName evidence="3">RRM domain-containing protein</fullName>
    </recommendedName>
</protein>
<feature type="region of interest" description="Disordered" evidence="2">
    <location>
        <begin position="11"/>
        <end position="35"/>
    </location>
</feature>
<dbReference type="InterPro" id="IPR000504">
    <property type="entry name" value="RRM_dom"/>
</dbReference>
<feature type="compositionally biased region" description="Low complexity" evidence="2">
    <location>
        <begin position="22"/>
        <end position="31"/>
    </location>
</feature>
<evidence type="ECO:0000313" key="5">
    <source>
        <dbReference type="Proteomes" id="UP000553632"/>
    </source>
</evidence>
<accession>A0A7J6NFG8</accession>
<evidence type="ECO:0000259" key="3">
    <source>
        <dbReference type="PROSITE" id="PS50102"/>
    </source>
</evidence>
<name>A0A7J6NFG8_PEROL</name>
<organism evidence="4 5">
    <name type="scientific">Perkinsus olseni</name>
    <name type="common">Perkinsus atlanticus</name>
    <dbReference type="NCBI Taxonomy" id="32597"/>
    <lineage>
        <taxon>Eukaryota</taxon>
        <taxon>Sar</taxon>
        <taxon>Alveolata</taxon>
        <taxon>Perkinsozoa</taxon>
        <taxon>Perkinsea</taxon>
        <taxon>Perkinsida</taxon>
        <taxon>Perkinsidae</taxon>
        <taxon>Perkinsus</taxon>
    </lineage>
</organism>
<sequence>MTLMVLADHLSPTAPSPIDPRSSTNSSASESRNVEKVNPFLTYQNNVSQAGDLSSFALVLMLEGIRSDFAFSENDLWSTFVKYGPLKTVQLLDSVSAPDVALVEFQENSDAQECQRHLDGEA</sequence>
<dbReference type="GO" id="GO:0003723">
    <property type="term" value="F:RNA binding"/>
    <property type="evidence" value="ECO:0007669"/>
    <property type="project" value="UniProtKB-UniRule"/>
</dbReference>
<keyword evidence="5" id="KW-1185">Reference proteome</keyword>
<dbReference type="SUPFAM" id="SSF54928">
    <property type="entry name" value="RNA-binding domain, RBD"/>
    <property type="match status" value="1"/>
</dbReference>
<dbReference type="InterPro" id="IPR035979">
    <property type="entry name" value="RBD_domain_sf"/>
</dbReference>
<dbReference type="EMBL" id="JABANO010040825">
    <property type="protein sequence ID" value="KAF4682187.1"/>
    <property type="molecule type" value="Genomic_DNA"/>
</dbReference>
<comment type="caution">
    <text evidence="4">The sequence shown here is derived from an EMBL/GenBank/DDBJ whole genome shotgun (WGS) entry which is preliminary data.</text>
</comment>
<dbReference type="Pfam" id="PF00076">
    <property type="entry name" value="RRM_1"/>
    <property type="match status" value="1"/>
</dbReference>
<feature type="domain" description="RRM" evidence="3">
    <location>
        <begin position="58"/>
        <end position="122"/>
    </location>
</feature>
<dbReference type="PROSITE" id="PS50102">
    <property type="entry name" value="RRM"/>
    <property type="match status" value="1"/>
</dbReference>
<dbReference type="Proteomes" id="UP000553632">
    <property type="component" value="Unassembled WGS sequence"/>
</dbReference>
<evidence type="ECO:0000256" key="1">
    <source>
        <dbReference type="PROSITE-ProRule" id="PRU00176"/>
    </source>
</evidence>